<accession>A0ABD3JFJ7</accession>
<dbReference type="InterPro" id="IPR036390">
    <property type="entry name" value="WH_DNA-bd_sf"/>
</dbReference>
<dbReference type="GO" id="GO:0006952">
    <property type="term" value="P:defense response"/>
    <property type="evidence" value="ECO:0007669"/>
    <property type="project" value="UniProtKB-KW"/>
</dbReference>
<dbReference type="Gene3D" id="3.80.10.10">
    <property type="entry name" value="Ribonuclease Inhibitor"/>
    <property type="match status" value="2"/>
</dbReference>
<keyword evidence="1" id="KW-0433">Leucine-rich repeat</keyword>
<sequence length="1425" mass="163345">MGPHSLSNWLPTTCLKKCLNRFEFVPFNARHVQSDIHMREKAATRPDTKHSEEAHQPSSPLKAASLNLERNYHVFLSFRGTDVRNNFLGHLYAALDQKGIYTYIDSEELRKGEQITPALIKAIEDSHIAIIIFSEDYASSPWCLEEMEKIMECNEQRGLTVFPVFYKVDPGEVRTPRKRYRKAMVKHEKKFGRDSEKVKRWKKSLYDAGSLSGWDLKDKDEADSIKRIVQEISVQLNRTPLYVAKHPVGLRPHVVELESMLNLESEDDVLLIGLWGQGGVGKTTLAKALYNDIFRRFEASCFLANVRETSKDSKDLVHLQEKLLSELLLDKGLRVFSVDGGINLIQDRLCHKKVFLVLDDVNDVKQLNVLAGRCEWFGKGSRIIITTRDNHLLTFCGIDKDRICKVKTLEDLEALELFNKHAFLKSEEIVIRRDLVDSALHYANGLPLALEVLGSFLCGRREQEWESTLNKLAKSPDKTINDVLKLSYDGLEDNEKEIFLDIACFFNGQSIEYIMNVLNDCDFAAIIGVQVLVEKSLITKERGTVQMHDLIQLMGMDIVKQECHDDPGRRSRIWLCEDVCEVLSGEMGTDAVKAIVLDLPKTEAIYIGPNAFTNMRRLRLLIMINVHNSFQGPICLPNGLRCFRWPECPSSVLKFPPGPKKLVRLDLCKSNTQVVVDQFKDFKNLKFLNFSECLSMVHMPNLDFCPNLEELDLSRCKNLERAHESVAYHAKLRELNLNGCSNLHHLPDTLRPKNLEWLDLSDCSKLQRFPDIPEKMKCFRSLDLSRTSIEELPATIENLVSLKYLSLFGCEKLANVPSSIYKLPNLESLWIYGCSKLIKFPKEEEDSSNLRSKTGFPKLEQLVLGGCNLQEVDFLENHSCFPSLKELNLSKNNFAKLPPCGHLHNLLQLDVSECRQLQEIGEVSSLLLEMQARNCESLSKTPFDILSIDRLFRDSVRSERAWESLCEIPYLHDSHLETILPGGEMPQWLLPNKEGYISFTVSKDLYEKFLKLAICVVFRVTKGKRKHIKLNLYTNGRCQDKSSTLWESPILHSEHVLLQWHAMKDLWGVNPFGRNDSSSFQLGIKASDGAIVKKCGFRLICKPLEDDLKALNQDDKLLDPRLLNEIGHPDEETTREEEISADLSDLEKRGINHEDNYQTSSKEGDDMDDPPPADIMADFSVELSLNEDNHQSRSKANCTSERETDEEILGDMSRSGLSVEEWRYSDIAPYYMDILPGGDMPEEFIIVEGNTISFMVSQGFYDKFLGLALCVVFTVDDGEKEIFFDIMPHLNGQRRNGLSGYLGSFNSNHMWIQYLKPNVLWGVLEGAIDFLEFDEDCLRFSLTLSVSGGTVKKLGYVLRCKQMDDDLKVELEDKQLVNPASIYEMKLKEFYYKFLRRQMEPMEMERIEMKRKRLWYTYSSDNETD</sequence>
<evidence type="ECO:0000256" key="1">
    <source>
        <dbReference type="ARBA" id="ARBA00022614"/>
    </source>
</evidence>
<dbReference type="Gene3D" id="1.10.8.430">
    <property type="entry name" value="Helical domain of apoptotic protease-activating factors"/>
    <property type="match status" value="1"/>
</dbReference>
<dbReference type="SUPFAM" id="SSF52200">
    <property type="entry name" value="Toll/Interleukin receptor TIR domain"/>
    <property type="match status" value="1"/>
</dbReference>
<dbReference type="Proteomes" id="UP001634007">
    <property type="component" value="Unassembled WGS sequence"/>
</dbReference>
<evidence type="ECO:0000256" key="3">
    <source>
        <dbReference type="ARBA" id="ARBA00022821"/>
    </source>
</evidence>
<keyword evidence="8" id="KW-1185">Reference proteome</keyword>
<dbReference type="Gene3D" id="3.40.50.10140">
    <property type="entry name" value="Toll/interleukin-1 receptor homology (TIR) domain"/>
    <property type="match status" value="1"/>
</dbReference>
<reference evidence="7 8" key="1">
    <citation type="submission" date="2024-11" db="EMBL/GenBank/DDBJ databases">
        <title>Chromosome-level genome assembly of Eucalyptus globulus Labill. provides insights into its genome evolution.</title>
        <authorList>
            <person name="Li X."/>
        </authorList>
    </citation>
    <scope>NUCLEOTIDE SEQUENCE [LARGE SCALE GENOMIC DNA]</scope>
    <source>
        <strain evidence="7">CL2024</strain>
        <tissue evidence="7">Fresh tender leaves</tissue>
    </source>
</reference>
<dbReference type="InterPro" id="IPR000157">
    <property type="entry name" value="TIR_dom"/>
</dbReference>
<dbReference type="SUPFAM" id="SSF52540">
    <property type="entry name" value="P-loop containing nucleoside triphosphate hydrolases"/>
    <property type="match status" value="1"/>
</dbReference>
<feature type="domain" description="TIR" evidence="6">
    <location>
        <begin position="70"/>
        <end position="236"/>
    </location>
</feature>
<feature type="compositionally biased region" description="Basic and acidic residues" evidence="5">
    <location>
        <begin position="1145"/>
        <end position="1156"/>
    </location>
</feature>
<dbReference type="FunFam" id="3.40.50.10140:FF:000007">
    <property type="entry name" value="Disease resistance protein (TIR-NBS-LRR class)"/>
    <property type="match status" value="1"/>
</dbReference>
<dbReference type="InterPro" id="IPR042197">
    <property type="entry name" value="Apaf_helical"/>
</dbReference>
<dbReference type="InterPro" id="IPR001611">
    <property type="entry name" value="Leu-rich_rpt"/>
</dbReference>
<feature type="region of interest" description="Disordered" evidence="5">
    <location>
        <begin position="36"/>
        <end position="60"/>
    </location>
</feature>
<comment type="caution">
    <text evidence="7">The sequence shown here is derived from an EMBL/GenBank/DDBJ whole genome shotgun (WGS) entry which is preliminary data.</text>
</comment>
<evidence type="ECO:0000313" key="7">
    <source>
        <dbReference type="EMBL" id="KAL3726032.1"/>
    </source>
</evidence>
<dbReference type="EMBL" id="JBJKBG010000008">
    <property type="protein sequence ID" value="KAL3726032.1"/>
    <property type="molecule type" value="Genomic_DNA"/>
</dbReference>
<dbReference type="Pfam" id="PF01582">
    <property type="entry name" value="TIR"/>
    <property type="match status" value="1"/>
</dbReference>
<dbReference type="SUPFAM" id="SSF46785">
    <property type="entry name" value="Winged helix' DNA-binding domain"/>
    <property type="match status" value="1"/>
</dbReference>
<dbReference type="InterPro" id="IPR032675">
    <property type="entry name" value="LRR_dom_sf"/>
</dbReference>
<gene>
    <name evidence="7" type="ORF">ACJRO7_030989</name>
</gene>
<evidence type="ECO:0000259" key="6">
    <source>
        <dbReference type="PROSITE" id="PS50104"/>
    </source>
</evidence>
<dbReference type="Gene3D" id="3.40.50.300">
    <property type="entry name" value="P-loop containing nucleotide triphosphate hydrolases"/>
    <property type="match status" value="1"/>
</dbReference>
<dbReference type="InterPro" id="IPR035897">
    <property type="entry name" value="Toll_tir_struct_dom_sf"/>
</dbReference>
<evidence type="ECO:0000256" key="2">
    <source>
        <dbReference type="ARBA" id="ARBA00022737"/>
    </source>
</evidence>
<dbReference type="PROSITE" id="PS51450">
    <property type="entry name" value="LRR"/>
    <property type="match status" value="1"/>
</dbReference>
<proteinExistence type="predicted"/>
<dbReference type="Pfam" id="PF00931">
    <property type="entry name" value="NB-ARC"/>
    <property type="match status" value="1"/>
</dbReference>
<evidence type="ECO:0000256" key="5">
    <source>
        <dbReference type="SAM" id="MobiDB-lite"/>
    </source>
</evidence>
<dbReference type="PROSITE" id="PS50104">
    <property type="entry name" value="TIR"/>
    <property type="match status" value="1"/>
</dbReference>
<feature type="compositionally biased region" description="Basic and acidic residues" evidence="5">
    <location>
        <begin position="1127"/>
        <end position="1138"/>
    </location>
</feature>
<dbReference type="Pfam" id="PF23282">
    <property type="entry name" value="WHD_ROQ1"/>
    <property type="match status" value="1"/>
</dbReference>
<feature type="compositionally biased region" description="Basic and acidic residues" evidence="5">
    <location>
        <begin position="36"/>
        <end position="55"/>
    </location>
</feature>
<dbReference type="InterPro" id="IPR044974">
    <property type="entry name" value="Disease_R_plants"/>
</dbReference>
<feature type="region of interest" description="Disordered" evidence="5">
    <location>
        <begin position="1187"/>
        <end position="1212"/>
    </location>
</feature>
<dbReference type="InterPro" id="IPR058192">
    <property type="entry name" value="WHD_ROQ1-like"/>
</dbReference>
<evidence type="ECO:0000313" key="8">
    <source>
        <dbReference type="Proteomes" id="UP001634007"/>
    </source>
</evidence>
<dbReference type="PRINTS" id="PR00364">
    <property type="entry name" value="DISEASERSIST"/>
</dbReference>
<keyword evidence="3" id="KW-0611">Plant defense</keyword>
<dbReference type="InterPro" id="IPR027417">
    <property type="entry name" value="P-loop_NTPase"/>
</dbReference>
<protein>
    <recommendedName>
        <fullName evidence="6">TIR domain-containing protein</fullName>
    </recommendedName>
</protein>
<organism evidence="7 8">
    <name type="scientific">Eucalyptus globulus</name>
    <name type="common">Tasmanian blue gum</name>
    <dbReference type="NCBI Taxonomy" id="34317"/>
    <lineage>
        <taxon>Eukaryota</taxon>
        <taxon>Viridiplantae</taxon>
        <taxon>Streptophyta</taxon>
        <taxon>Embryophyta</taxon>
        <taxon>Tracheophyta</taxon>
        <taxon>Spermatophyta</taxon>
        <taxon>Magnoliopsida</taxon>
        <taxon>eudicotyledons</taxon>
        <taxon>Gunneridae</taxon>
        <taxon>Pentapetalae</taxon>
        <taxon>rosids</taxon>
        <taxon>malvids</taxon>
        <taxon>Myrtales</taxon>
        <taxon>Myrtaceae</taxon>
        <taxon>Myrtoideae</taxon>
        <taxon>Eucalypteae</taxon>
        <taxon>Eucalyptus</taxon>
    </lineage>
</organism>
<evidence type="ECO:0000256" key="4">
    <source>
        <dbReference type="ARBA" id="ARBA00023027"/>
    </source>
</evidence>
<dbReference type="PANTHER" id="PTHR11017">
    <property type="entry name" value="LEUCINE-RICH REPEAT-CONTAINING PROTEIN"/>
    <property type="match status" value="1"/>
</dbReference>
<dbReference type="SMART" id="SM00255">
    <property type="entry name" value="TIR"/>
    <property type="match status" value="1"/>
</dbReference>
<dbReference type="SUPFAM" id="SSF52058">
    <property type="entry name" value="L domain-like"/>
    <property type="match status" value="1"/>
</dbReference>
<dbReference type="InterPro" id="IPR002182">
    <property type="entry name" value="NB-ARC"/>
</dbReference>
<dbReference type="PROSITE" id="PS00028">
    <property type="entry name" value="ZINC_FINGER_C2H2_1"/>
    <property type="match status" value="1"/>
</dbReference>
<dbReference type="Pfam" id="PF23286">
    <property type="entry name" value="LRR_13"/>
    <property type="match status" value="1"/>
</dbReference>
<dbReference type="InterPro" id="IPR058546">
    <property type="entry name" value="RPS4B/Roq1-like_LRR"/>
</dbReference>
<dbReference type="PANTHER" id="PTHR11017:SF292">
    <property type="entry name" value="AAA+ ATPASE DOMAIN-CONTAINING PROTEIN"/>
    <property type="match status" value="1"/>
</dbReference>
<dbReference type="InterPro" id="IPR013087">
    <property type="entry name" value="Znf_C2H2_type"/>
</dbReference>
<keyword evidence="4" id="KW-0520">NAD</keyword>
<name>A0ABD3JFJ7_EUCGL</name>
<keyword evidence="2" id="KW-0677">Repeat</keyword>
<feature type="region of interest" description="Disordered" evidence="5">
    <location>
        <begin position="1122"/>
        <end position="1175"/>
    </location>
</feature>